<accession>A0A9W6YU82</accession>
<organism evidence="1 2">
    <name type="scientific">Ambrosiozyma monospora</name>
    <name type="common">Yeast</name>
    <name type="synonym">Endomycopsis monosporus</name>
    <dbReference type="NCBI Taxonomy" id="43982"/>
    <lineage>
        <taxon>Eukaryota</taxon>
        <taxon>Fungi</taxon>
        <taxon>Dikarya</taxon>
        <taxon>Ascomycota</taxon>
        <taxon>Saccharomycotina</taxon>
        <taxon>Pichiomycetes</taxon>
        <taxon>Pichiales</taxon>
        <taxon>Pichiaceae</taxon>
        <taxon>Ambrosiozyma</taxon>
    </lineage>
</organism>
<dbReference type="Proteomes" id="UP001165063">
    <property type="component" value="Unassembled WGS sequence"/>
</dbReference>
<name>A0A9W6YU82_AMBMO</name>
<dbReference type="AlphaFoldDB" id="A0A9W6YU82"/>
<dbReference type="EMBL" id="BSXU01000816">
    <property type="protein sequence ID" value="GMG21844.1"/>
    <property type="molecule type" value="Genomic_DNA"/>
</dbReference>
<protein>
    <submittedName>
        <fullName evidence="1">Unnamed protein product</fullName>
    </submittedName>
</protein>
<evidence type="ECO:0000313" key="2">
    <source>
        <dbReference type="Proteomes" id="UP001165063"/>
    </source>
</evidence>
<comment type="caution">
    <text evidence="1">The sequence shown here is derived from an EMBL/GenBank/DDBJ whole genome shotgun (WGS) entry which is preliminary data.</text>
</comment>
<proteinExistence type="predicted"/>
<keyword evidence="2" id="KW-1185">Reference proteome</keyword>
<evidence type="ECO:0000313" key="1">
    <source>
        <dbReference type="EMBL" id="GMG21844.1"/>
    </source>
</evidence>
<gene>
    <name evidence="1" type="ORF">Amon01_000228900</name>
</gene>
<sequence length="258" mass="29812">MREAIGKTEQVVKNENGMYKCYTVLLTSDDIKQIIQTVMDCERIDEKDAFFMKWTYDQWNKLARFSIKQAEKYEQSDSDREPKDREFGFKSQDDWISEFMMTADECISIIAGTKLFSSNSIRPNNTMTEVVEHSSLRTGTRGHIPFQSNSVSGDKLSKINGTFTDTTICGKKLPYRESADGEKEWRDMAYQMGCDFAQVQIMMIYIQDQLKKKDLKPTKVKEEKKHSGLTISTVGRAVIMGKQKLSMIKNIQEQLKRI</sequence>
<reference evidence="1" key="1">
    <citation type="submission" date="2023-04" db="EMBL/GenBank/DDBJ databases">
        <title>Ambrosiozyma monospora NBRC 1965.</title>
        <authorList>
            <person name="Ichikawa N."/>
            <person name="Sato H."/>
            <person name="Tonouchi N."/>
        </authorList>
    </citation>
    <scope>NUCLEOTIDE SEQUENCE</scope>
    <source>
        <strain evidence="1">NBRC 1965</strain>
    </source>
</reference>